<evidence type="ECO:0000313" key="2">
    <source>
        <dbReference type="EMBL" id="PKK57509.1"/>
    </source>
</evidence>
<dbReference type="PROSITE" id="PS50011">
    <property type="entry name" value="PROTEIN_KINASE_DOM"/>
    <property type="match status" value="1"/>
</dbReference>
<evidence type="ECO:0000313" key="3">
    <source>
        <dbReference type="Proteomes" id="UP000233469"/>
    </source>
</evidence>
<reference evidence="2 3" key="2">
    <citation type="submission" date="2017-10" db="EMBL/GenBank/DDBJ databases">
        <title>Extensive intraspecific genome diversity in a model arbuscular mycorrhizal fungus.</title>
        <authorList>
            <person name="Chen E.C.H."/>
            <person name="Morin E."/>
            <person name="Baudet D."/>
            <person name="Noel J."/>
            <person name="Ndikumana S."/>
            <person name="Charron P."/>
            <person name="St-Onge C."/>
            <person name="Giorgi J."/>
            <person name="Grigoriev I.V."/>
            <person name="Roux C."/>
            <person name="Martin F.M."/>
            <person name="Corradi N."/>
        </authorList>
    </citation>
    <scope>NUCLEOTIDE SEQUENCE [LARGE SCALE GENOMIC DNA]</scope>
    <source>
        <strain evidence="2 3">C2</strain>
    </source>
</reference>
<dbReference type="InterPro" id="IPR000719">
    <property type="entry name" value="Prot_kinase_dom"/>
</dbReference>
<organism evidence="2 3">
    <name type="scientific">Rhizophagus irregularis</name>
    <dbReference type="NCBI Taxonomy" id="588596"/>
    <lineage>
        <taxon>Eukaryota</taxon>
        <taxon>Fungi</taxon>
        <taxon>Fungi incertae sedis</taxon>
        <taxon>Mucoromycota</taxon>
        <taxon>Glomeromycotina</taxon>
        <taxon>Glomeromycetes</taxon>
        <taxon>Glomerales</taxon>
        <taxon>Glomeraceae</taxon>
        <taxon>Rhizophagus</taxon>
    </lineage>
</organism>
<sequence length="135" mass="15218">MILGITTGLKFLHFKEIIHRLALKDILVNNGKLIIADFGFISKKLAEVITNSVGNRDEVVGYIEPQCFKDITYKKGKKFDIYSLSITIKKNQLKVRTSKVLSEADKIAARLAAARSIKSSTQRNVGMTNQNQDRY</sequence>
<dbReference type="AlphaFoldDB" id="A0A2N1M7B3"/>
<accession>A0A2N1M7B3</accession>
<feature type="domain" description="Protein kinase" evidence="1">
    <location>
        <begin position="1"/>
        <end position="135"/>
    </location>
</feature>
<name>A0A2N1M7B3_9GLOM</name>
<dbReference type="GO" id="GO:0005524">
    <property type="term" value="F:ATP binding"/>
    <property type="evidence" value="ECO:0007669"/>
    <property type="project" value="InterPro"/>
</dbReference>
<dbReference type="Gene3D" id="1.10.510.10">
    <property type="entry name" value="Transferase(Phosphotransferase) domain 1"/>
    <property type="match status" value="1"/>
</dbReference>
<protein>
    <recommendedName>
        <fullName evidence="1">Protein kinase domain-containing protein</fullName>
    </recommendedName>
</protein>
<dbReference type="VEuPathDB" id="FungiDB:FUN_005346"/>
<evidence type="ECO:0000259" key="1">
    <source>
        <dbReference type="PROSITE" id="PS50011"/>
    </source>
</evidence>
<dbReference type="EMBL" id="LLXL01004322">
    <property type="protein sequence ID" value="PKK57509.1"/>
    <property type="molecule type" value="Genomic_DNA"/>
</dbReference>
<dbReference type="InterPro" id="IPR011009">
    <property type="entry name" value="Kinase-like_dom_sf"/>
</dbReference>
<dbReference type="Proteomes" id="UP000233469">
    <property type="component" value="Unassembled WGS sequence"/>
</dbReference>
<dbReference type="SUPFAM" id="SSF56112">
    <property type="entry name" value="Protein kinase-like (PK-like)"/>
    <property type="match status" value="1"/>
</dbReference>
<dbReference type="Pfam" id="PF00069">
    <property type="entry name" value="Pkinase"/>
    <property type="match status" value="1"/>
</dbReference>
<reference evidence="2 3" key="1">
    <citation type="submission" date="2016-04" db="EMBL/GenBank/DDBJ databases">
        <title>Genome analyses suggest a sexual origin of heterokaryosis in a supposedly ancient asexual fungus.</title>
        <authorList>
            <person name="Ropars J."/>
            <person name="Sedzielewska K."/>
            <person name="Noel J."/>
            <person name="Charron P."/>
            <person name="Farinelli L."/>
            <person name="Marton T."/>
            <person name="Kruger M."/>
            <person name="Pelin A."/>
            <person name="Brachmann A."/>
            <person name="Corradi N."/>
        </authorList>
    </citation>
    <scope>NUCLEOTIDE SEQUENCE [LARGE SCALE GENOMIC DNA]</scope>
    <source>
        <strain evidence="2 3">C2</strain>
    </source>
</reference>
<comment type="caution">
    <text evidence="2">The sequence shown here is derived from an EMBL/GenBank/DDBJ whole genome shotgun (WGS) entry which is preliminary data.</text>
</comment>
<proteinExistence type="predicted"/>
<gene>
    <name evidence="2" type="ORF">RhiirC2_858182</name>
</gene>
<dbReference type="GO" id="GO:0004672">
    <property type="term" value="F:protein kinase activity"/>
    <property type="evidence" value="ECO:0007669"/>
    <property type="project" value="InterPro"/>
</dbReference>